<comment type="caution">
    <text evidence="1">The sequence shown here is derived from an EMBL/GenBank/DDBJ whole genome shotgun (WGS) entry which is preliminary data.</text>
</comment>
<gene>
    <name evidence="1" type="ORF">M0R45_031705</name>
</gene>
<keyword evidence="2" id="KW-1185">Reference proteome</keyword>
<dbReference type="Proteomes" id="UP001457282">
    <property type="component" value="Unassembled WGS sequence"/>
</dbReference>
<evidence type="ECO:0000313" key="2">
    <source>
        <dbReference type="Proteomes" id="UP001457282"/>
    </source>
</evidence>
<name>A0AAW1WFF8_RUBAR</name>
<protein>
    <submittedName>
        <fullName evidence="1">Uncharacterized protein</fullName>
    </submittedName>
</protein>
<reference evidence="1 2" key="1">
    <citation type="journal article" date="2023" name="G3 (Bethesda)">
        <title>A chromosome-length genome assembly and annotation of blackberry (Rubus argutus, cv. 'Hillquist').</title>
        <authorList>
            <person name="Bruna T."/>
            <person name="Aryal R."/>
            <person name="Dudchenko O."/>
            <person name="Sargent D.J."/>
            <person name="Mead D."/>
            <person name="Buti M."/>
            <person name="Cavallini A."/>
            <person name="Hytonen T."/>
            <person name="Andres J."/>
            <person name="Pham M."/>
            <person name="Weisz D."/>
            <person name="Mascagni F."/>
            <person name="Usai G."/>
            <person name="Natali L."/>
            <person name="Bassil N."/>
            <person name="Fernandez G.E."/>
            <person name="Lomsadze A."/>
            <person name="Armour M."/>
            <person name="Olukolu B."/>
            <person name="Poorten T."/>
            <person name="Britton C."/>
            <person name="Davik J."/>
            <person name="Ashrafi H."/>
            <person name="Aiden E.L."/>
            <person name="Borodovsky M."/>
            <person name="Worthington M."/>
        </authorList>
    </citation>
    <scope>NUCLEOTIDE SEQUENCE [LARGE SCALE GENOMIC DNA]</scope>
    <source>
        <strain evidence="1">PI 553951</strain>
    </source>
</reference>
<sequence>MKLAASILGWWRWVCSDEERTGSWGINGGWVSGSDGVNVEGWVRRRGRAGMVAAWAGPASTTLLGIDRARGGNLVRTSHRVGNWACGWAEVTPPGVHGLEVCDCGFVCFGLVVDWVRGFDSRLGCTEKGLRFSLKRRGKGQVEARVQKVVEAWGLLTVAVGAVSARKLVLYRKCQQSKKE</sequence>
<evidence type="ECO:0000313" key="1">
    <source>
        <dbReference type="EMBL" id="KAK9923277.1"/>
    </source>
</evidence>
<accession>A0AAW1WFF8</accession>
<dbReference type="AlphaFoldDB" id="A0AAW1WFF8"/>
<dbReference type="EMBL" id="JBEDUW010000006">
    <property type="protein sequence ID" value="KAK9923277.1"/>
    <property type="molecule type" value="Genomic_DNA"/>
</dbReference>
<proteinExistence type="predicted"/>
<organism evidence="1 2">
    <name type="scientific">Rubus argutus</name>
    <name type="common">Southern blackberry</name>
    <dbReference type="NCBI Taxonomy" id="59490"/>
    <lineage>
        <taxon>Eukaryota</taxon>
        <taxon>Viridiplantae</taxon>
        <taxon>Streptophyta</taxon>
        <taxon>Embryophyta</taxon>
        <taxon>Tracheophyta</taxon>
        <taxon>Spermatophyta</taxon>
        <taxon>Magnoliopsida</taxon>
        <taxon>eudicotyledons</taxon>
        <taxon>Gunneridae</taxon>
        <taxon>Pentapetalae</taxon>
        <taxon>rosids</taxon>
        <taxon>fabids</taxon>
        <taxon>Rosales</taxon>
        <taxon>Rosaceae</taxon>
        <taxon>Rosoideae</taxon>
        <taxon>Rosoideae incertae sedis</taxon>
        <taxon>Rubus</taxon>
    </lineage>
</organism>